<keyword evidence="7" id="KW-1185">Reference proteome</keyword>
<keyword evidence="3" id="KW-0472">Membrane</keyword>
<feature type="compositionally biased region" description="Polar residues" evidence="2">
    <location>
        <begin position="47"/>
        <end position="56"/>
    </location>
</feature>
<dbReference type="PANTHER" id="PTHR30097">
    <property type="entry name" value="CATION EFFLUX SYSTEM PROTEIN CUSB"/>
    <property type="match status" value="1"/>
</dbReference>
<dbReference type="EMBL" id="BPQM01000064">
    <property type="protein sequence ID" value="GJD79542.1"/>
    <property type="molecule type" value="Genomic_DNA"/>
</dbReference>
<dbReference type="GO" id="GO:0030313">
    <property type="term" value="C:cell envelope"/>
    <property type="evidence" value="ECO:0007669"/>
    <property type="project" value="TreeGrafter"/>
</dbReference>
<accession>A0AA37HPA7</accession>
<reference evidence="6" key="2">
    <citation type="submission" date="2021-08" db="EMBL/GenBank/DDBJ databases">
        <authorList>
            <person name="Tani A."/>
            <person name="Ola A."/>
            <person name="Ogura Y."/>
            <person name="Katsura K."/>
            <person name="Hayashi T."/>
        </authorList>
    </citation>
    <scope>NUCLEOTIDE SEQUENCE</scope>
    <source>
        <strain evidence="6">NBRC 103626</strain>
    </source>
</reference>
<reference evidence="6" key="1">
    <citation type="journal article" date="2016" name="Front. Microbiol.">
        <title>Genome Sequence of the Piezophilic, Mesophilic Sulfate-Reducing Bacterium Desulfovibrio indicus J2T.</title>
        <authorList>
            <person name="Cao J."/>
            <person name="Maignien L."/>
            <person name="Shao Z."/>
            <person name="Alain K."/>
            <person name="Jebbar M."/>
        </authorList>
    </citation>
    <scope>NUCLEOTIDE SEQUENCE</scope>
    <source>
        <strain evidence="6">NBRC 103626</strain>
    </source>
</reference>
<dbReference type="Gene3D" id="2.40.50.100">
    <property type="match status" value="1"/>
</dbReference>
<dbReference type="AlphaFoldDB" id="A0AA37HPA7"/>
<evidence type="ECO:0000313" key="6">
    <source>
        <dbReference type="EMBL" id="GJD79542.1"/>
    </source>
</evidence>
<feature type="transmembrane region" description="Helical" evidence="3">
    <location>
        <begin position="183"/>
        <end position="201"/>
    </location>
</feature>
<evidence type="ECO:0000256" key="4">
    <source>
        <dbReference type="SAM" id="SignalP"/>
    </source>
</evidence>
<dbReference type="GO" id="GO:0015679">
    <property type="term" value="P:plasma membrane copper ion transport"/>
    <property type="evidence" value="ECO:0007669"/>
    <property type="project" value="TreeGrafter"/>
</dbReference>
<evidence type="ECO:0000256" key="3">
    <source>
        <dbReference type="SAM" id="Phobius"/>
    </source>
</evidence>
<dbReference type="PANTHER" id="PTHR30097:SF4">
    <property type="entry name" value="SLR6042 PROTEIN"/>
    <property type="match status" value="1"/>
</dbReference>
<dbReference type="InterPro" id="IPR051909">
    <property type="entry name" value="MFP_Cation_Efflux"/>
</dbReference>
<proteinExistence type="predicted"/>
<gene>
    <name evidence="6" type="ORF">NBEOAGPD_2771</name>
</gene>
<dbReference type="Gene3D" id="1.10.287.470">
    <property type="entry name" value="Helix hairpin bin"/>
    <property type="match status" value="1"/>
</dbReference>
<evidence type="ECO:0000256" key="1">
    <source>
        <dbReference type="ARBA" id="ARBA00022448"/>
    </source>
</evidence>
<name>A0AA37HPA7_9HYPH</name>
<dbReference type="InterPro" id="IPR058627">
    <property type="entry name" value="MdtA-like_C"/>
</dbReference>
<dbReference type="GO" id="GO:0060003">
    <property type="term" value="P:copper ion export"/>
    <property type="evidence" value="ECO:0007669"/>
    <property type="project" value="TreeGrafter"/>
</dbReference>
<dbReference type="Pfam" id="PF25967">
    <property type="entry name" value="RND-MFP_C"/>
    <property type="match status" value="1"/>
</dbReference>
<keyword evidence="1" id="KW-0813">Transport</keyword>
<sequence length="575" mass="59833">MTFLKNDAHGRPRGRAAGLAMLILATCFAAPARAGGGDDHSHGPAPASSTAAAQGTPRVSIQSDLYQVVGTLKGDRLTLYVDRSEDNEPVTGATVSVTVEGEAMPAAPNDDGTYAVSSPHLAEPGSNDLVIQVAGPDGEDLLIAALVVAEPARPVAEAGAGHVHPGMPFLAHLKEWLGQPEPGRAWALAVFAVGLAVGLALRSRRMRPAAFVAGAVLVVALTGTAFAHGGEDHDHDAPTATPGSNTPQRLPDGSVFVPKPSQRILEVRTTTAKPTEVEGATRLIGKVIPDPNRGGLVQSIGGGRVIAPEAGMPRLGQAVRKGEVLARVERPIIQADQAIVVEKVGEIEQQIGLAEAKLARARKLVASGAGTAISVSDLEIELEGMRRRRAAVSDIRTTPETLTAPADGVIASTRVVAGQVVQPQDVLFQVVHPGSLWVEALSFEDAPTGTGTTALTVDGATLRLEPKGVSRALQQQATVLQFAVVDPPDNLRVGQPVTVLAATGTSATGIVLPRNAVVRGTGGEAMVWRHAAPERFEPRQVRVEPVDATRVVVRAGVKEGERVVVRGADLINQIR</sequence>
<keyword evidence="3" id="KW-0812">Transmembrane</keyword>
<evidence type="ECO:0000256" key="2">
    <source>
        <dbReference type="SAM" id="MobiDB-lite"/>
    </source>
</evidence>
<evidence type="ECO:0000313" key="7">
    <source>
        <dbReference type="Proteomes" id="UP001055108"/>
    </source>
</evidence>
<feature type="region of interest" description="Disordered" evidence="2">
    <location>
        <begin position="33"/>
        <end position="56"/>
    </location>
</feature>
<feature type="chain" id="PRO_5041256580" description="Multidrug resistance protein MdtA-like C-terminal permuted SH3 domain-containing protein" evidence="4">
    <location>
        <begin position="35"/>
        <end position="575"/>
    </location>
</feature>
<organism evidence="6 7">
    <name type="scientific">Methylobacterium gregans</name>
    <dbReference type="NCBI Taxonomy" id="374424"/>
    <lineage>
        <taxon>Bacteria</taxon>
        <taxon>Pseudomonadati</taxon>
        <taxon>Pseudomonadota</taxon>
        <taxon>Alphaproteobacteria</taxon>
        <taxon>Hyphomicrobiales</taxon>
        <taxon>Methylobacteriaceae</taxon>
        <taxon>Methylobacterium</taxon>
    </lineage>
</organism>
<dbReference type="SUPFAM" id="SSF111369">
    <property type="entry name" value="HlyD-like secretion proteins"/>
    <property type="match status" value="1"/>
</dbReference>
<comment type="caution">
    <text evidence="6">The sequence shown here is derived from an EMBL/GenBank/DDBJ whole genome shotgun (WGS) entry which is preliminary data.</text>
</comment>
<feature type="region of interest" description="Disordered" evidence="2">
    <location>
        <begin position="229"/>
        <end position="255"/>
    </location>
</feature>
<evidence type="ECO:0000259" key="5">
    <source>
        <dbReference type="Pfam" id="PF25967"/>
    </source>
</evidence>
<dbReference type="RefSeq" id="WP_238303519.1">
    <property type="nucleotide sequence ID" value="NZ_BPQM01000064.1"/>
</dbReference>
<dbReference type="Proteomes" id="UP001055108">
    <property type="component" value="Unassembled WGS sequence"/>
</dbReference>
<feature type="domain" description="Multidrug resistance protein MdtA-like C-terminal permuted SH3" evidence="5">
    <location>
        <begin position="510"/>
        <end position="569"/>
    </location>
</feature>
<keyword evidence="4" id="KW-0732">Signal</keyword>
<dbReference type="Gene3D" id="2.40.420.20">
    <property type="match status" value="1"/>
</dbReference>
<protein>
    <recommendedName>
        <fullName evidence="5">Multidrug resistance protein MdtA-like C-terminal permuted SH3 domain-containing protein</fullName>
    </recommendedName>
</protein>
<feature type="signal peptide" evidence="4">
    <location>
        <begin position="1"/>
        <end position="34"/>
    </location>
</feature>
<feature type="transmembrane region" description="Helical" evidence="3">
    <location>
        <begin position="208"/>
        <end position="227"/>
    </location>
</feature>
<keyword evidence="3" id="KW-1133">Transmembrane helix</keyword>